<dbReference type="AlphaFoldDB" id="A0A1B6KNK0"/>
<dbReference type="EMBL" id="GEBQ01026962">
    <property type="protein sequence ID" value="JAT13015.1"/>
    <property type="molecule type" value="Transcribed_RNA"/>
</dbReference>
<proteinExistence type="predicted"/>
<reference evidence="2" key="1">
    <citation type="submission" date="2015-11" db="EMBL/GenBank/DDBJ databases">
        <title>De novo transcriptome assembly of four potential Pierce s Disease insect vectors from Arizona vineyards.</title>
        <authorList>
            <person name="Tassone E.E."/>
        </authorList>
    </citation>
    <scope>NUCLEOTIDE SEQUENCE</scope>
</reference>
<sequence>MGKSRILMLIGLTLDQDTRTYSNDDIINHLRRIRQIAEEKSRLSLSMAVPEDVDVIKIRKISECCLAGSQVRLNLCLGKKNKISSRTGPKNGKHTSMKDRGIQEKQVTDEEGDSWEKVKSRKKLPRTRQDSLIVVSKENKTYSEILKAVKEGEKPAQLPGTAKLLQYSAQGTKTY</sequence>
<protein>
    <submittedName>
        <fullName evidence="2">Uncharacterized protein</fullName>
    </submittedName>
</protein>
<accession>A0A1B6KNK0</accession>
<feature type="compositionally biased region" description="Basic and acidic residues" evidence="1">
    <location>
        <begin position="96"/>
        <end position="118"/>
    </location>
</feature>
<organism evidence="2">
    <name type="scientific">Graphocephala atropunctata</name>
    <dbReference type="NCBI Taxonomy" id="36148"/>
    <lineage>
        <taxon>Eukaryota</taxon>
        <taxon>Metazoa</taxon>
        <taxon>Ecdysozoa</taxon>
        <taxon>Arthropoda</taxon>
        <taxon>Hexapoda</taxon>
        <taxon>Insecta</taxon>
        <taxon>Pterygota</taxon>
        <taxon>Neoptera</taxon>
        <taxon>Paraneoptera</taxon>
        <taxon>Hemiptera</taxon>
        <taxon>Auchenorrhyncha</taxon>
        <taxon>Membracoidea</taxon>
        <taxon>Cicadellidae</taxon>
        <taxon>Cicadellinae</taxon>
        <taxon>Cicadellini</taxon>
        <taxon>Graphocephala</taxon>
    </lineage>
</organism>
<name>A0A1B6KNK0_9HEMI</name>
<evidence type="ECO:0000256" key="1">
    <source>
        <dbReference type="SAM" id="MobiDB-lite"/>
    </source>
</evidence>
<gene>
    <name evidence="2" type="ORF">g.34345</name>
</gene>
<feature type="region of interest" description="Disordered" evidence="1">
    <location>
        <begin position="82"/>
        <end position="128"/>
    </location>
</feature>
<evidence type="ECO:0000313" key="2">
    <source>
        <dbReference type="EMBL" id="JAT13015.1"/>
    </source>
</evidence>